<dbReference type="Gramene" id="OE9A120571T1">
    <property type="protein sequence ID" value="OE9A120571C1"/>
    <property type="gene ID" value="OE9A120571"/>
</dbReference>
<dbReference type="SUPFAM" id="SSF51316">
    <property type="entry name" value="Mss4-like"/>
    <property type="match status" value="1"/>
</dbReference>
<dbReference type="GO" id="GO:0005509">
    <property type="term" value="F:calcium ion binding"/>
    <property type="evidence" value="ECO:0007669"/>
    <property type="project" value="TreeGrafter"/>
</dbReference>
<evidence type="ECO:0000313" key="2">
    <source>
        <dbReference type="Proteomes" id="UP000594638"/>
    </source>
</evidence>
<protein>
    <recommendedName>
        <fullName evidence="3">Translationally controlled tumor protein</fullName>
    </recommendedName>
</protein>
<dbReference type="GO" id="GO:0005737">
    <property type="term" value="C:cytoplasm"/>
    <property type="evidence" value="ECO:0007669"/>
    <property type="project" value="TreeGrafter"/>
</dbReference>
<gene>
    <name evidence="1" type="ORF">OLEA9_A120571</name>
</gene>
<dbReference type="PANTHER" id="PTHR11991">
    <property type="entry name" value="TRANSLATIONALLY CONTROLLED TUMOR PROTEIN-RELATED"/>
    <property type="match status" value="1"/>
</dbReference>
<organism evidence="1 2">
    <name type="scientific">Olea europaea subsp. europaea</name>
    <dbReference type="NCBI Taxonomy" id="158383"/>
    <lineage>
        <taxon>Eukaryota</taxon>
        <taxon>Viridiplantae</taxon>
        <taxon>Streptophyta</taxon>
        <taxon>Embryophyta</taxon>
        <taxon>Tracheophyta</taxon>
        <taxon>Spermatophyta</taxon>
        <taxon>Magnoliopsida</taxon>
        <taxon>eudicotyledons</taxon>
        <taxon>Gunneridae</taxon>
        <taxon>Pentapetalae</taxon>
        <taxon>asterids</taxon>
        <taxon>lamiids</taxon>
        <taxon>Lamiales</taxon>
        <taxon>Oleaceae</taxon>
        <taxon>Oleeae</taxon>
        <taxon>Olea</taxon>
    </lineage>
</organism>
<reference evidence="1 2" key="1">
    <citation type="submission" date="2019-12" db="EMBL/GenBank/DDBJ databases">
        <authorList>
            <person name="Alioto T."/>
            <person name="Alioto T."/>
            <person name="Gomez Garrido J."/>
        </authorList>
    </citation>
    <scope>NUCLEOTIDE SEQUENCE [LARGE SCALE GENOMIC DNA]</scope>
</reference>
<dbReference type="OrthoDB" id="1985681at2759"/>
<dbReference type="InterPro" id="IPR011057">
    <property type="entry name" value="Mss4-like_sf"/>
</dbReference>
<proteinExistence type="predicted"/>
<comment type="caution">
    <text evidence="1">The sequence shown here is derived from an EMBL/GenBank/DDBJ whole genome shotgun (WGS) entry which is preliminary data.</text>
</comment>
<dbReference type="InterPro" id="IPR011323">
    <property type="entry name" value="Mss4/transl-control_tumour"/>
</dbReference>
<dbReference type="Pfam" id="PF00838">
    <property type="entry name" value="TCTP"/>
    <property type="match status" value="1"/>
</dbReference>
<name>A0A8S0V5U3_OLEEU</name>
<evidence type="ECO:0008006" key="3">
    <source>
        <dbReference type="Google" id="ProtNLM"/>
    </source>
</evidence>
<dbReference type="Proteomes" id="UP000594638">
    <property type="component" value="Unassembled WGS sequence"/>
</dbReference>
<sequence>MSTLVPYAKGIYEEEGVDNVAVKVVDIVDTSNPLFDKKQFVAYMKKYIELLTPKLNAEKQAQLEKGIEGATNFLLSKLSDLQLRRLMTVVVS</sequence>
<dbReference type="PANTHER" id="PTHR11991:SF0">
    <property type="entry name" value="TRANSLATIONALLY-CONTROLLED TUMOR PROTEIN"/>
    <property type="match status" value="1"/>
</dbReference>
<keyword evidence="2" id="KW-1185">Reference proteome</keyword>
<dbReference type="EMBL" id="CACTIH010009133">
    <property type="protein sequence ID" value="CAA3025449.1"/>
    <property type="molecule type" value="Genomic_DNA"/>
</dbReference>
<evidence type="ECO:0000313" key="1">
    <source>
        <dbReference type="EMBL" id="CAA3025449.1"/>
    </source>
</evidence>
<dbReference type="AlphaFoldDB" id="A0A8S0V5U3"/>
<dbReference type="InterPro" id="IPR018105">
    <property type="entry name" value="Translational_control_tumour_p"/>
</dbReference>
<dbReference type="Gene3D" id="2.170.150.10">
    <property type="entry name" value="Metal Binding Protein, Guanine Nucleotide Exchange Factor, Chain A"/>
    <property type="match status" value="1"/>
</dbReference>
<accession>A0A8S0V5U3</accession>